<dbReference type="EMBL" id="JACCHT010000001">
    <property type="protein sequence ID" value="NYT27197.1"/>
    <property type="molecule type" value="Genomic_DNA"/>
</dbReference>
<protein>
    <submittedName>
        <fullName evidence="1">Uncharacterized protein</fullName>
    </submittedName>
</protein>
<proteinExistence type="predicted"/>
<comment type="caution">
    <text evidence="1">The sequence shown here is derived from an EMBL/GenBank/DDBJ whole genome shotgun (WGS) entry which is preliminary data.</text>
</comment>
<evidence type="ECO:0000313" key="2">
    <source>
        <dbReference type="Proteomes" id="UP000568751"/>
    </source>
</evidence>
<dbReference type="Proteomes" id="UP000568751">
    <property type="component" value="Unassembled WGS sequence"/>
</dbReference>
<organism evidence="1 2">
    <name type="scientific">Candidatus Thiodubiliella endoseptemdiera</name>
    <dbReference type="NCBI Taxonomy" id="2738886"/>
    <lineage>
        <taxon>Bacteria</taxon>
        <taxon>Pseudomonadati</taxon>
        <taxon>Pseudomonadota</taxon>
        <taxon>Gammaproteobacteria</taxon>
        <taxon>Candidatus Pseudothioglobaceae</taxon>
        <taxon>Candidatus Thiodubiliella</taxon>
    </lineage>
</organism>
<evidence type="ECO:0000313" key="1">
    <source>
        <dbReference type="EMBL" id="NYT27197.1"/>
    </source>
</evidence>
<dbReference type="AlphaFoldDB" id="A0A853F190"/>
<gene>
    <name evidence="1" type="ORF">H0A76_04435</name>
</gene>
<name>A0A853F190_9GAMM</name>
<accession>A0A853F190</accession>
<reference evidence="1 2" key="1">
    <citation type="submission" date="2020-05" db="EMBL/GenBank/DDBJ databases">
        <title>Horizontal transmission and recombination maintain forever young bacterial symbiont genomes.</title>
        <authorList>
            <person name="Russell S.L."/>
            <person name="Pepper-Tunick E."/>
            <person name="Svedberg J."/>
            <person name="Byrne A."/>
            <person name="Ruelas Castillo J."/>
            <person name="Vollmers C."/>
            <person name="Beinart R.A."/>
            <person name="Corbett-Detig R."/>
        </authorList>
    </citation>
    <scope>NUCLEOTIDE SEQUENCE [LARGE SCALE GENOMIC DNA]</scope>
    <source>
        <strain evidence="1">455</strain>
    </source>
</reference>
<sequence>MAINQNNVKFAQEAIDKILGATSFSVGSATTLQEGIQNGDAWLYIDFRKAA</sequence>
<dbReference type="RefSeq" id="WP_369178278.1">
    <property type="nucleotide sequence ID" value="NZ_OZ156463.1"/>
</dbReference>